<comment type="subcellular location">
    <subcellularLocation>
        <location evidence="1">Cell outer membrane</location>
    </subcellularLocation>
</comment>
<dbReference type="Gene3D" id="1.25.40.900">
    <property type="match status" value="1"/>
</dbReference>
<dbReference type="SUPFAM" id="SSF48452">
    <property type="entry name" value="TPR-like"/>
    <property type="match status" value="1"/>
</dbReference>
<feature type="chain" id="PRO_5020963982" evidence="6">
    <location>
        <begin position="24"/>
        <end position="486"/>
    </location>
</feature>
<comment type="similarity">
    <text evidence="2">Belongs to the SusD family.</text>
</comment>
<feature type="domain" description="SusD-like N-terminal" evidence="8">
    <location>
        <begin position="66"/>
        <end position="243"/>
    </location>
</feature>
<evidence type="ECO:0000256" key="4">
    <source>
        <dbReference type="ARBA" id="ARBA00023136"/>
    </source>
</evidence>
<dbReference type="RefSeq" id="WP_130540036.1">
    <property type="nucleotide sequence ID" value="NZ_CP042431.1"/>
</dbReference>
<dbReference type="Pfam" id="PF07980">
    <property type="entry name" value="SusD_RagB"/>
    <property type="match status" value="1"/>
</dbReference>
<sequence length="486" mass="53673">MKHLTIHKILPALLLTAAFGSCTKGFLSTSPQQSTALDKVIVDLPSTRGAINGIYSLLKSADYYGRTMFVNADLLADNAYISKKNSGRYLPNDQYGITSNDSRVRATWNQLYLLIANANILIRKGEALQLPASEEPEKNHILGEAYTLRALAYLDLARTYAQPYNFTPDASHLGVPVVTQTIPDNSNIISPKRNTAKETYKQIVDDLVKATTLLTATPIGFSASNKGKVTLNGARALLSRVYLYMEDWPNAEAMATEVIGANKHSLIARDKLLTDFGLQNNSETIFEVHYLTTDNLGSDQLTNFTLQSGSYGDLLATDDLYNAYEATDARRAFLIKGKRSGSGGENPAVIINKYTNISTFEEGIKIMRLAEVYLNRAEARAMQPGKEADAVADIDVIKKRAFATPAPTTETGAALLQLIKNERRRELPFEGQRLFDLTRWKQGFTKYRSGNVTISIDYPNLRTIMPIPLAEINANPNIEPNDGYGN</sequence>
<keyword evidence="10" id="KW-1185">Reference proteome</keyword>
<reference evidence="9 10" key="1">
    <citation type="submission" date="2019-02" db="EMBL/GenBank/DDBJ databases">
        <title>Genomic Encyclopedia of Type Strains, Phase IV (KMG-IV): sequencing the most valuable type-strain genomes for metagenomic binning, comparative biology and taxonomic classification.</title>
        <authorList>
            <person name="Goeker M."/>
        </authorList>
    </citation>
    <scope>NUCLEOTIDE SEQUENCE [LARGE SCALE GENOMIC DNA]</scope>
    <source>
        <strain evidence="9 10">DSM 18116</strain>
    </source>
</reference>
<dbReference type="OrthoDB" id="1080118at2"/>
<evidence type="ECO:0000256" key="2">
    <source>
        <dbReference type="ARBA" id="ARBA00006275"/>
    </source>
</evidence>
<keyword evidence="5" id="KW-0998">Cell outer membrane</keyword>
<comment type="caution">
    <text evidence="9">The sequence shown here is derived from an EMBL/GenBank/DDBJ whole genome shotgun (WGS) entry which is preliminary data.</text>
</comment>
<dbReference type="EMBL" id="SGXA01000001">
    <property type="protein sequence ID" value="RZS75689.1"/>
    <property type="molecule type" value="Genomic_DNA"/>
</dbReference>
<feature type="signal peptide" evidence="6">
    <location>
        <begin position="1"/>
        <end position="23"/>
    </location>
</feature>
<evidence type="ECO:0000256" key="5">
    <source>
        <dbReference type="ARBA" id="ARBA00023237"/>
    </source>
</evidence>
<dbReference type="CDD" id="cd08977">
    <property type="entry name" value="SusD"/>
    <property type="match status" value="1"/>
</dbReference>
<dbReference type="InterPro" id="IPR033985">
    <property type="entry name" value="SusD-like_N"/>
</dbReference>
<evidence type="ECO:0000256" key="1">
    <source>
        <dbReference type="ARBA" id="ARBA00004442"/>
    </source>
</evidence>
<evidence type="ECO:0000259" key="7">
    <source>
        <dbReference type="Pfam" id="PF07980"/>
    </source>
</evidence>
<accession>A0A4Q7N3Y4</accession>
<evidence type="ECO:0000313" key="9">
    <source>
        <dbReference type="EMBL" id="RZS75689.1"/>
    </source>
</evidence>
<proteinExistence type="inferred from homology"/>
<evidence type="ECO:0000259" key="8">
    <source>
        <dbReference type="Pfam" id="PF14322"/>
    </source>
</evidence>
<organism evidence="9 10">
    <name type="scientific">Pseudobacter ginsenosidimutans</name>
    <dbReference type="NCBI Taxonomy" id="661488"/>
    <lineage>
        <taxon>Bacteria</taxon>
        <taxon>Pseudomonadati</taxon>
        <taxon>Bacteroidota</taxon>
        <taxon>Chitinophagia</taxon>
        <taxon>Chitinophagales</taxon>
        <taxon>Chitinophagaceae</taxon>
        <taxon>Pseudobacter</taxon>
    </lineage>
</organism>
<dbReference type="InterPro" id="IPR012944">
    <property type="entry name" value="SusD_RagB_dom"/>
</dbReference>
<feature type="domain" description="RagB/SusD" evidence="7">
    <location>
        <begin position="355"/>
        <end position="484"/>
    </location>
</feature>
<keyword evidence="3 6" id="KW-0732">Signal</keyword>
<name>A0A4Q7N3Y4_9BACT</name>
<dbReference type="PROSITE" id="PS51257">
    <property type="entry name" value="PROKAR_LIPOPROTEIN"/>
    <property type="match status" value="1"/>
</dbReference>
<evidence type="ECO:0000313" key="10">
    <source>
        <dbReference type="Proteomes" id="UP000293874"/>
    </source>
</evidence>
<evidence type="ECO:0000256" key="3">
    <source>
        <dbReference type="ARBA" id="ARBA00022729"/>
    </source>
</evidence>
<gene>
    <name evidence="9" type="ORF">EV199_1561</name>
</gene>
<dbReference type="InterPro" id="IPR011990">
    <property type="entry name" value="TPR-like_helical_dom_sf"/>
</dbReference>
<evidence type="ECO:0000256" key="6">
    <source>
        <dbReference type="SAM" id="SignalP"/>
    </source>
</evidence>
<dbReference type="Gene3D" id="2.20.20.130">
    <property type="match status" value="1"/>
</dbReference>
<dbReference type="GO" id="GO:0009279">
    <property type="term" value="C:cell outer membrane"/>
    <property type="evidence" value="ECO:0007669"/>
    <property type="project" value="UniProtKB-SubCell"/>
</dbReference>
<dbReference type="Gene3D" id="1.25.40.390">
    <property type="match status" value="1"/>
</dbReference>
<keyword evidence="4" id="KW-0472">Membrane</keyword>
<protein>
    <submittedName>
        <fullName evidence="9">SusD-like starch-binding protein associating with outer membrane</fullName>
    </submittedName>
</protein>
<dbReference type="Pfam" id="PF14322">
    <property type="entry name" value="SusD-like_3"/>
    <property type="match status" value="1"/>
</dbReference>
<dbReference type="Proteomes" id="UP000293874">
    <property type="component" value="Unassembled WGS sequence"/>
</dbReference>
<dbReference type="AlphaFoldDB" id="A0A4Q7N3Y4"/>